<dbReference type="InterPro" id="IPR050490">
    <property type="entry name" value="Bact_solute-bd_prot1"/>
</dbReference>
<comment type="subcellular location">
    <subcellularLocation>
        <location evidence="1">Cell envelope</location>
    </subcellularLocation>
</comment>
<feature type="chain" id="PRO_5038843854" evidence="6">
    <location>
        <begin position="26"/>
        <end position="499"/>
    </location>
</feature>
<organism evidence="7 8">
    <name type="scientific">Paenibacillus abyssi</name>
    <dbReference type="NCBI Taxonomy" id="1340531"/>
    <lineage>
        <taxon>Bacteria</taxon>
        <taxon>Bacillati</taxon>
        <taxon>Bacillota</taxon>
        <taxon>Bacilli</taxon>
        <taxon>Bacillales</taxon>
        <taxon>Paenibacillaceae</taxon>
        <taxon>Paenibacillus</taxon>
    </lineage>
</organism>
<feature type="signal peptide" evidence="6">
    <location>
        <begin position="1"/>
        <end position="25"/>
    </location>
</feature>
<evidence type="ECO:0000256" key="5">
    <source>
        <dbReference type="SAM" id="MobiDB-lite"/>
    </source>
</evidence>
<dbReference type="PANTHER" id="PTHR43649:SF31">
    <property type="entry name" value="SN-GLYCEROL-3-PHOSPHATE-BINDING PERIPLASMIC PROTEIN UGPB"/>
    <property type="match status" value="1"/>
</dbReference>
<evidence type="ECO:0000256" key="1">
    <source>
        <dbReference type="ARBA" id="ARBA00004196"/>
    </source>
</evidence>
<dbReference type="Gene3D" id="3.40.190.10">
    <property type="entry name" value="Periplasmic binding protein-like II"/>
    <property type="match status" value="1"/>
</dbReference>
<evidence type="ECO:0000313" key="7">
    <source>
        <dbReference type="EMBL" id="GGG09931.1"/>
    </source>
</evidence>
<evidence type="ECO:0000256" key="4">
    <source>
        <dbReference type="ARBA" id="ARBA00022729"/>
    </source>
</evidence>
<evidence type="ECO:0000256" key="6">
    <source>
        <dbReference type="SAM" id="SignalP"/>
    </source>
</evidence>
<dbReference type="EMBL" id="BMGR01000009">
    <property type="protein sequence ID" value="GGG09931.1"/>
    <property type="molecule type" value="Genomic_DNA"/>
</dbReference>
<dbReference type="RefSeq" id="WP_188531734.1">
    <property type="nucleotide sequence ID" value="NZ_BMGR01000009.1"/>
</dbReference>
<dbReference type="GO" id="GO:0030313">
    <property type="term" value="C:cell envelope"/>
    <property type="evidence" value="ECO:0007669"/>
    <property type="project" value="UniProtKB-SubCell"/>
</dbReference>
<proteinExistence type="inferred from homology"/>
<keyword evidence="8" id="KW-1185">Reference proteome</keyword>
<accession>A0A917D3S7</accession>
<evidence type="ECO:0000256" key="2">
    <source>
        <dbReference type="ARBA" id="ARBA00008520"/>
    </source>
</evidence>
<dbReference type="Pfam" id="PF01547">
    <property type="entry name" value="SBP_bac_1"/>
    <property type="match status" value="1"/>
</dbReference>
<dbReference type="AlphaFoldDB" id="A0A917D3S7"/>
<reference evidence="7" key="1">
    <citation type="journal article" date="2014" name="Int. J. Syst. Evol. Microbiol.">
        <title>Complete genome sequence of Corynebacterium casei LMG S-19264T (=DSM 44701T), isolated from a smear-ripened cheese.</title>
        <authorList>
            <consortium name="US DOE Joint Genome Institute (JGI-PGF)"/>
            <person name="Walter F."/>
            <person name="Albersmeier A."/>
            <person name="Kalinowski J."/>
            <person name="Ruckert C."/>
        </authorList>
    </citation>
    <scope>NUCLEOTIDE SEQUENCE</scope>
    <source>
        <strain evidence="7">CGMCC 1.12987</strain>
    </source>
</reference>
<dbReference type="PROSITE" id="PS51257">
    <property type="entry name" value="PROKAR_LIPOPROTEIN"/>
    <property type="match status" value="1"/>
</dbReference>
<keyword evidence="4 6" id="KW-0732">Signal</keyword>
<name>A0A917D3S7_9BACL</name>
<evidence type="ECO:0000256" key="3">
    <source>
        <dbReference type="ARBA" id="ARBA00022448"/>
    </source>
</evidence>
<keyword evidence="3" id="KW-0813">Transport</keyword>
<feature type="region of interest" description="Disordered" evidence="5">
    <location>
        <begin position="479"/>
        <end position="499"/>
    </location>
</feature>
<sequence>MRGKSSLRKFMFISLTMALFMSLLAACSGGNGDSSAENRVLRIGVLYGGEDNEPYFRQQYTDIYEYNNPNLTIEIVSAINYDSMRYIQPGEEQKQPDPYEEMQKMLTGTNPVDVVVVEYNMLRRLVQDNLLKELDPLIQQDEFDISDYVPTVIDGIKSAGDNKIYALTPTFTSSALYYNKKIFQDAGLQPPTDNMQWEDVMNVARQLSKGEGNERTYGLMLNRWSGDGFYEIQNYAAPLQLKIFDDKGEKMLVNSDQWKKVWEQVAGLYKDKIIPTNQDMYSTMPVDGGERPFNPFEGDLFLNGRVAMMVGDYYYLNELRRADLQKDNIEGFQMVDWDVVTVPEHPEKPGVGGNIYLSSLMGINTNAQNQEDAWEFVKFMNSKEWAKLRSRSTYEMVARKEFIKPREGMDYNLAAFYSMQPVPPMSMDMEKIYRERPNIYQVNNIGQMLFQEVVDNKKTVAEALAEWETKGDAMLQEIKSNPNGPLESVEGQVGNKVYE</sequence>
<gene>
    <name evidence="7" type="ORF">GCM10010916_28490</name>
</gene>
<dbReference type="PANTHER" id="PTHR43649">
    <property type="entry name" value="ARABINOSE-BINDING PROTEIN-RELATED"/>
    <property type="match status" value="1"/>
</dbReference>
<comment type="similarity">
    <text evidence="2">Belongs to the bacterial solute-binding protein 1 family.</text>
</comment>
<reference evidence="7" key="2">
    <citation type="submission" date="2020-09" db="EMBL/GenBank/DDBJ databases">
        <authorList>
            <person name="Sun Q."/>
            <person name="Zhou Y."/>
        </authorList>
    </citation>
    <scope>NUCLEOTIDE SEQUENCE</scope>
    <source>
        <strain evidence="7">CGMCC 1.12987</strain>
    </source>
</reference>
<dbReference type="Proteomes" id="UP000644756">
    <property type="component" value="Unassembled WGS sequence"/>
</dbReference>
<protein>
    <submittedName>
        <fullName evidence="7">ABC transporter substrate-binding protein</fullName>
    </submittedName>
</protein>
<comment type="caution">
    <text evidence="7">The sequence shown here is derived from an EMBL/GenBank/DDBJ whole genome shotgun (WGS) entry which is preliminary data.</text>
</comment>
<dbReference type="SUPFAM" id="SSF53850">
    <property type="entry name" value="Periplasmic binding protein-like II"/>
    <property type="match status" value="1"/>
</dbReference>
<evidence type="ECO:0000313" key="8">
    <source>
        <dbReference type="Proteomes" id="UP000644756"/>
    </source>
</evidence>
<dbReference type="InterPro" id="IPR006059">
    <property type="entry name" value="SBP"/>
</dbReference>